<dbReference type="Proteomes" id="UP000311713">
    <property type="component" value="Unassembled WGS sequence"/>
</dbReference>
<organism evidence="2 3">
    <name type="scientific">Streptomyces sedi</name>
    <dbReference type="NCBI Taxonomy" id="555059"/>
    <lineage>
        <taxon>Bacteria</taxon>
        <taxon>Bacillati</taxon>
        <taxon>Actinomycetota</taxon>
        <taxon>Actinomycetes</taxon>
        <taxon>Kitasatosporales</taxon>
        <taxon>Streptomycetaceae</taxon>
        <taxon>Streptomyces</taxon>
    </lineage>
</organism>
<reference evidence="2 3" key="1">
    <citation type="submission" date="2019-06" db="EMBL/GenBank/DDBJ databases">
        <title>Draft genome of Streptomyces sedi sp. JCM16909.</title>
        <authorList>
            <person name="Klykleung N."/>
            <person name="Tanasupawat S."/>
            <person name="Kudo T."/>
            <person name="Yuki M."/>
            <person name="Ohkuma M."/>
        </authorList>
    </citation>
    <scope>NUCLEOTIDE SEQUENCE [LARGE SCALE GENOMIC DNA]</scope>
    <source>
        <strain evidence="2 3">JCM 16909</strain>
    </source>
</reference>
<evidence type="ECO:0000313" key="2">
    <source>
        <dbReference type="EMBL" id="TNM34414.1"/>
    </source>
</evidence>
<gene>
    <name evidence="2" type="ORF">FH715_01665</name>
</gene>
<feature type="transmembrane region" description="Helical" evidence="1">
    <location>
        <begin position="18"/>
        <end position="37"/>
    </location>
</feature>
<proteinExistence type="predicted"/>
<comment type="caution">
    <text evidence="2">The sequence shown here is derived from an EMBL/GenBank/DDBJ whole genome shotgun (WGS) entry which is preliminary data.</text>
</comment>
<dbReference type="RefSeq" id="WP_139640169.1">
    <property type="nucleotide sequence ID" value="NZ_BAAAZS010000047.1"/>
</dbReference>
<evidence type="ECO:0000256" key="1">
    <source>
        <dbReference type="SAM" id="Phobius"/>
    </source>
</evidence>
<accession>A0A5C4VET4</accession>
<evidence type="ECO:0000313" key="3">
    <source>
        <dbReference type="Proteomes" id="UP000311713"/>
    </source>
</evidence>
<sequence length="203" mass="23139">MPLAAIGVIGPEWWRFSLLWFAAILPFGVWFGVRHYVRARRDTQRRAEEPGLMIVEVPRWGKRGLRWQRTMDLAGQRFTLELRQRADGIAGTLSDATGTEIIQLPEWTQQPGWLRRELKRRSLSGEYLDVTTRETLTIWLREEEITICCGQNPAYEVKRQGICSGDRVLATRDTLGWRVSNDLTRGDAAICALTLLAGIADSV</sequence>
<keyword evidence="1" id="KW-0812">Transmembrane</keyword>
<keyword evidence="1" id="KW-1133">Transmembrane helix</keyword>
<dbReference type="AlphaFoldDB" id="A0A5C4VET4"/>
<dbReference type="EMBL" id="VDGT01000001">
    <property type="protein sequence ID" value="TNM34414.1"/>
    <property type="molecule type" value="Genomic_DNA"/>
</dbReference>
<name>A0A5C4VET4_9ACTN</name>
<keyword evidence="3" id="KW-1185">Reference proteome</keyword>
<protein>
    <submittedName>
        <fullName evidence="2">Uncharacterized protein</fullName>
    </submittedName>
</protein>
<keyword evidence="1" id="KW-0472">Membrane</keyword>